<feature type="transmembrane region" description="Helical" evidence="11">
    <location>
        <begin position="761"/>
        <end position="790"/>
    </location>
</feature>
<dbReference type="PROSITE" id="PS50893">
    <property type="entry name" value="ABC_TRANSPORTER_2"/>
    <property type="match status" value="2"/>
</dbReference>
<feature type="transmembrane region" description="Helical" evidence="11">
    <location>
        <begin position="1332"/>
        <end position="1354"/>
    </location>
</feature>
<evidence type="ECO:0000259" key="13">
    <source>
        <dbReference type="PROSITE" id="PS50893"/>
    </source>
</evidence>
<accession>A0AAW1HBC0</accession>
<feature type="transmembrane region" description="Helical" evidence="11">
    <location>
        <begin position="1305"/>
        <end position="1326"/>
    </location>
</feature>
<dbReference type="SUPFAM" id="SSF52540">
    <property type="entry name" value="P-loop containing nucleoside triphosphate hydrolases"/>
    <property type="match status" value="2"/>
</dbReference>
<dbReference type="FunFam" id="3.40.50.300:FF:000179">
    <property type="entry name" value="ABC transporter G family member 34"/>
    <property type="match status" value="1"/>
</dbReference>
<dbReference type="InterPro" id="IPR000253">
    <property type="entry name" value="FHA_dom"/>
</dbReference>
<keyword evidence="9 11" id="KW-0472">Membrane</keyword>
<evidence type="ECO:0000256" key="10">
    <source>
        <dbReference type="SAM" id="MobiDB-lite"/>
    </source>
</evidence>
<evidence type="ECO:0000256" key="5">
    <source>
        <dbReference type="ARBA" id="ARBA00022737"/>
    </source>
</evidence>
<dbReference type="FunFam" id="3.40.50.300:FF:000157">
    <property type="entry name" value="ABC transporter G family member 34"/>
    <property type="match status" value="1"/>
</dbReference>
<comment type="caution">
    <text evidence="14">The sequence shown here is derived from an EMBL/GenBank/DDBJ whole genome shotgun (WGS) entry which is preliminary data.</text>
</comment>
<dbReference type="GO" id="GO:0140359">
    <property type="term" value="F:ABC-type transporter activity"/>
    <property type="evidence" value="ECO:0007669"/>
    <property type="project" value="InterPro"/>
</dbReference>
<dbReference type="GO" id="GO:0016887">
    <property type="term" value="F:ATP hydrolysis activity"/>
    <property type="evidence" value="ECO:0007669"/>
    <property type="project" value="InterPro"/>
</dbReference>
<gene>
    <name evidence="14" type="ORF">RND81_12G161600</name>
</gene>
<dbReference type="PROSITE" id="PS50006">
    <property type="entry name" value="FHA_DOMAIN"/>
    <property type="match status" value="1"/>
</dbReference>
<dbReference type="InterPro" id="IPR034003">
    <property type="entry name" value="ABCG_PDR_2"/>
</dbReference>
<feature type="region of interest" description="Disordered" evidence="10">
    <location>
        <begin position="1"/>
        <end position="20"/>
    </location>
</feature>
<dbReference type="Pfam" id="PF08370">
    <property type="entry name" value="PDR_assoc"/>
    <property type="match status" value="1"/>
</dbReference>
<organism evidence="14 15">
    <name type="scientific">Saponaria officinalis</name>
    <name type="common">Common soapwort</name>
    <name type="synonym">Lychnis saponaria</name>
    <dbReference type="NCBI Taxonomy" id="3572"/>
    <lineage>
        <taxon>Eukaryota</taxon>
        <taxon>Viridiplantae</taxon>
        <taxon>Streptophyta</taxon>
        <taxon>Embryophyta</taxon>
        <taxon>Tracheophyta</taxon>
        <taxon>Spermatophyta</taxon>
        <taxon>Magnoliopsida</taxon>
        <taxon>eudicotyledons</taxon>
        <taxon>Gunneridae</taxon>
        <taxon>Pentapetalae</taxon>
        <taxon>Caryophyllales</taxon>
        <taxon>Caryophyllaceae</taxon>
        <taxon>Caryophylleae</taxon>
        <taxon>Saponaria</taxon>
    </lineage>
</organism>
<dbReference type="Gene3D" id="3.40.50.300">
    <property type="entry name" value="P-loop containing nucleotide triphosphate hydrolases"/>
    <property type="match status" value="2"/>
</dbReference>
<dbReference type="PANTHER" id="PTHR19241">
    <property type="entry name" value="ATP-BINDING CASSETTE TRANSPORTER"/>
    <property type="match status" value="1"/>
</dbReference>
<feature type="transmembrane region" description="Helical" evidence="11">
    <location>
        <begin position="1221"/>
        <end position="1241"/>
    </location>
</feature>
<evidence type="ECO:0000259" key="12">
    <source>
        <dbReference type="PROSITE" id="PS50006"/>
    </source>
</evidence>
<evidence type="ECO:0000256" key="7">
    <source>
        <dbReference type="ARBA" id="ARBA00022840"/>
    </source>
</evidence>
<reference evidence="14" key="1">
    <citation type="submission" date="2024-03" db="EMBL/GenBank/DDBJ databases">
        <title>WGS assembly of Saponaria officinalis var. Norfolk2.</title>
        <authorList>
            <person name="Jenkins J."/>
            <person name="Shu S."/>
            <person name="Grimwood J."/>
            <person name="Barry K."/>
            <person name="Goodstein D."/>
            <person name="Schmutz J."/>
            <person name="Leebens-Mack J."/>
            <person name="Osbourn A."/>
        </authorList>
    </citation>
    <scope>NUCLEOTIDE SEQUENCE [LARGE SCALE GENOMIC DNA]</scope>
    <source>
        <strain evidence="14">JIC</strain>
    </source>
</reference>
<comment type="subcellular location">
    <subcellularLocation>
        <location evidence="1">Membrane</location>
        <topology evidence="1">Multi-pass membrane protein</topology>
    </subcellularLocation>
</comment>
<keyword evidence="7" id="KW-0067">ATP-binding</keyword>
<proteinExistence type="inferred from homology"/>
<feature type="domain" description="ABC transporter" evidence="13">
    <location>
        <begin position="170"/>
        <end position="442"/>
    </location>
</feature>
<feature type="transmembrane region" description="Helical" evidence="11">
    <location>
        <begin position="683"/>
        <end position="701"/>
    </location>
</feature>
<dbReference type="Pfam" id="PF19055">
    <property type="entry name" value="ABC2_membrane_7"/>
    <property type="match status" value="1"/>
</dbReference>
<dbReference type="GO" id="GO:0005524">
    <property type="term" value="F:ATP binding"/>
    <property type="evidence" value="ECO:0007669"/>
    <property type="project" value="UniProtKB-KW"/>
</dbReference>
<evidence type="ECO:0008006" key="16">
    <source>
        <dbReference type="Google" id="ProtNLM"/>
    </source>
</evidence>
<evidence type="ECO:0000313" key="15">
    <source>
        <dbReference type="Proteomes" id="UP001443914"/>
    </source>
</evidence>
<evidence type="ECO:0000313" key="14">
    <source>
        <dbReference type="EMBL" id="KAK9673343.1"/>
    </source>
</evidence>
<evidence type="ECO:0000256" key="8">
    <source>
        <dbReference type="ARBA" id="ARBA00022989"/>
    </source>
</evidence>
<feature type="transmembrane region" description="Helical" evidence="11">
    <location>
        <begin position="1191"/>
        <end position="1209"/>
    </location>
</feature>
<evidence type="ECO:0000256" key="11">
    <source>
        <dbReference type="SAM" id="Phobius"/>
    </source>
</evidence>
<keyword evidence="5" id="KW-0677">Repeat</keyword>
<dbReference type="CDD" id="cd03232">
    <property type="entry name" value="ABCG_PDR_domain2"/>
    <property type="match status" value="1"/>
</dbReference>
<comment type="similarity">
    <text evidence="2">Belongs to the ABC transporter superfamily. ABCG family. PDR (TC 3.A.1.205) subfamily.</text>
</comment>
<dbReference type="Proteomes" id="UP001443914">
    <property type="component" value="Unassembled WGS sequence"/>
</dbReference>
<dbReference type="EMBL" id="JBDFQZ010000012">
    <property type="protein sequence ID" value="KAK9673343.1"/>
    <property type="molecule type" value="Genomic_DNA"/>
</dbReference>
<feature type="transmembrane region" description="Helical" evidence="11">
    <location>
        <begin position="1415"/>
        <end position="1437"/>
    </location>
</feature>
<name>A0AAW1HBC0_SAPOF</name>
<keyword evidence="6" id="KW-0547">Nucleotide-binding</keyword>
<sequence length="1444" mass="163114">MAGTIKSRATSLCAVTDESGSRECDLVELGRSSSLRRDASSASSRDAFDEEHIQKWAKIERLPTYQQSKVFLFDEYIDGNMVDGKRMIDVSMLGPSERHLFIEKFIKQIEQDNLRFLQKLKKRVEKVGLKFPAVEVKYKNLYVDATCKVVDGKPLPTLWNTLRSSFSVILKLLGSKLQEAKLSIIKEASGIIKPKRMTLLLGPPGCGKTTLLLALSGNLDRSLQLKGDIEYNGWRLDEFVPQKTSAYISQHDLHIPEMTVREAIDFAARCQGVGSRADMMVEVCRREKQEGIVPDPDIDAYMKAISVEGLKSSLQTDYILKILGIDMCADTMASDAMRRGISGGQKKRLTTGEMIVGPTKALFMDEITNGLDSATAFQIVSCIQQLVHITDATALVALLQPAPETYDLFDDVILMAEGKIVYHGPRSHVVEFFEDCGFRCPQRKGVANFLQEVLSRKDQPQHWCHSEPYTYISVDDFCEKFRASPIGMSLLEEVSQSHVKTEADENAIAFCKFSLPKWELFKACLSREFLLMRRNSFIYIFKTLQLIIMALVAMTVYWHTEMHVDILHANYYMGALFYGIVILLVDGLPELSMTIMRLPVFFKQRDLYFYPAWAYAIPATILKIPFSILLAVVWTSLTYYTIGYTPDVGRFFRQALLYFGVHLTSISSFRLLASLFQTAVPSTFASVIYLLSVFIFSGFIVPRSSMPVWLNWVFWTVPLTYAEIGLSINEFLAPRWQKLLSSNTTIGQEVLQSRGLLFDGYYFWVSIGALAGIFVLSSIGFTLALTFLMAPGSSTAFISREKLSQLQELRNPSRDDITDFGNSRFTSELKPHKGNVILPFQPLTVTFHNVQYYIKTPTEMRKRGFPEKKLQLLKDITGAFRPGVLTALMGVSGAGKTTLLDVLSGRKTSGTIEGEIRIGGYPKAQKTFARVSGYCEQTDIHSPHITIEESVIFSAWLRLSDTIDSKTKTEFVNEVLETIELNEIKDSLVGLPGINGLSTEQRKRLTIAVELVANPSIIFMDEPTTGLDARAAAIVMRAVKNVVTTGRTVVCTIHQPSIDIFEAFDELLLLKTGGHMIYSGLLGQHSSRVIEYFQDIPGIPKIRDNYNPATWMLEVTSASSEIDISVDFAEVYRNSALYQNNERLIKQLSIPAPGSEDLHFRSRFSQSGWGQYTSCVWKQHLSYWRNPSYNLGRFKFTLLSSVIFGLVFWKQGQNIKDQQSLFTVFGSMFTAVLFLGINNCSTTIPHVATERTVVYREIFAGMYSSCAYAFAQVTIELPYIFIVALLFTMITYPMIGYYSSGYKVFWYFYAMFSTLVSFNYMAMVLVSMTSSFHLATIIASAIYPLMNLFSGFLIPQPQIPKWWLWLYYASPTSWTLNGLLSSQYGDIHETITVYGENKTVASFIQDYFGFHHDRLGLVAAMLFVFPLTFAFLFAYFVGKFNFQR</sequence>
<feature type="transmembrane region" description="Helical" evidence="11">
    <location>
        <begin position="571"/>
        <end position="591"/>
    </location>
</feature>
<keyword evidence="8 11" id="KW-1133">Transmembrane helix</keyword>
<evidence type="ECO:0000256" key="4">
    <source>
        <dbReference type="ARBA" id="ARBA00022692"/>
    </source>
</evidence>
<dbReference type="GO" id="GO:0005886">
    <property type="term" value="C:plasma membrane"/>
    <property type="evidence" value="ECO:0007669"/>
    <property type="project" value="UniProtKB-ARBA"/>
</dbReference>
<feature type="transmembrane region" description="Helical" evidence="11">
    <location>
        <begin position="1253"/>
        <end position="1271"/>
    </location>
</feature>
<feature type="transmembrane region" description="Helical" evidence="11">
    <location>
        <begin position="612"/>
        <end position="635"/>
    </location>
</feature>
<keyword evidence="4 11" id="KW-0812">Transmembrane</keyword>
<keyword evidence="3" id="KW-0813">Transport</keyword>
<dbReference type="InterPro" id="IPR013581">
    <property type="entry name" value="PDR_assoc"/>
</dbReference>
<evidence type="ECO:0000256" key="2">
    <source>
        <dbReference type="ARBA" id="ARBA00006012"/>
    </source>
</evidence>
<dbReference type="InterPro" id="IPR013525">
    <property type="entry name" value="ABC2_TM"/>
</dbReference>
<dbReference type="InterPro" id="IPR003439">
    <property type="entry name" value="ABC_transporter-like_ATP-bd"/>
</dbReference>
<evidence type="ECO:0000256" key="3">
    <source>
        <dbReference type="ARBA" id="ARBA00022448"/>
    </source>
</evidence>
<evidence type="ECO:0000256" key="9">
    <source>
        <dbReference type="ARBA" id="ARBA00023136"/>
    </source>
</evidence>
<feature type="domain" description="ABC transporter" evidence="13">
    <location>
        <begin position="845"/>
        <end position="1097"/>
    </location>
</feature>
<evidence type="ECO:0000256" key="6">
    <source>
        <dbReference type="ARBA" id="ARBA00022741"/>
    </source>
</evidence>
<feature type="domain" description="FHA" evidence="12">
    <location>
        <begin position="27"/>
        <end position="87"/>
    </location>
</feature>
<dbReference type="SMART" id="SM00382">
    <property type="entry name" value="AAA"/>
    <property type="match status" value="2"/>
</dbReference>
<feature type="transmembrane region" description="Helical" evidence="11">
    <location>
        <begin position="537"/>
        <end position="559"/>
    </location>
</feature>
<dbReference type="Pfam" id="PF01061">
    <property type="entry name" value="ABC2_membrane"/>
    <property type="match status" value="2"/>
</dbReference>
<dbReference type="InterPro" id="IPR027417">
    <property type="entry name" value="P-loop_NTPase"/>
</dbReference>
<feature type="transmembrane region" description="Helical" evidence="11">
    <location>
        <begin position="655"/>
        <end position="676"/>
    </location>
</feature>
<keyword evidence="15" id="KW-1185">Reference proteome</keyword>
<evidence type="ECO:0000256" key="1">
    <source>
        <dbReference type="ARBA" id="ARBA00004141"/>
    </source>
</evidence>
<dbReference type="InterPro" id="IPR003593">
    <property type="entry name" value="AAA+_ATPase"/>
</dbReference>
<dbReference type="Pfam" id="PF00005">
    <property type="entry name" value="ABC_tran"/>
    <property type="match status" value="2"/>
</dbReference>
<feature type="transmembrane region" description="Helical" evidence="11">
    <location>
        <begin position="1277"/>
        <end position="1298"/>
    </location>
</feature>
<dbReference type="InterPro" id="IPR043926">
    <property type="entry name" value="ABCG_dom"/>
</dbReference>
<protein>
    <recommendedName>
        <fullName evidence="16">Pleiotropic drug resistance protein 3-like</fullName>
    </recommendedName>
</protein>